<dbReference type="GO" id="GO:0004803">
    <property type="term" value="F:transposase activity"/>
    <property type="evidence" value="ECO:0007669"/>
    <property type="project" value="InterPro"/>
</dbReference>
<gene>
    <name evidence="1" type="ORF">LXM26_15915</name>
</gene>
<dbReference type="SUPFAM" id="SSF143422">
    <property type="entry name" value="Transposase IS200-like"/>
    <property type="match status" value="1"/>
</dbReference>
<reference evidence="1" key="1">
    <citation type="submission" date="2021-12" db="EMBL/GenBank/DDBJ databases">
        <title>Novel species in genus Dyadobacter.</title>
        <authorList>
            <person name="Ma C."/>
        </authorList>
    </citation>
    <scope>NUCLEOTIDE SEQUENCE</scope>
    <source>
        <strain evidence="1">LJ419</strain>
    </source>
</reference>
<dbReference type="PANTHER" id="PTHR34322">
    <property type="entry name" value="TRANSPOSASE, Y1_TNP DOMAIN-CONTAINING"/>
    <property type="match status" value="1"/>
</dbReference>
<evidence type="ECO:0000313" key="2">
    <source>
        <dbReference type="Proteomes" id="UP001139000"/>
    </source>
</evidence>
<dbReference type="AlphaFoldDB" id="A0A9X1TEE9"/>
<evidence type="ECO:0000313" key="1">
    <source>
        <dbReference type="EMBL" id="MCF0062996.1"/>
    </source>
</evidence>
<dbReference type="GO" id="GO:0003677">
    <property type="term" value="F:DNA binding"/>
    <property type="evidence" value="ECO:0007669"/>
    <property type="project" value="InterPro"/>
</dbReference>
<organism evidence="1 2">
    <name type="scientific">Dyadobacter chenwenxiniae</name>
    <dbReference type="NCBI Taxonomy" id="2906456"/>
    <lineage>
        <taxon>Bacteria</taxon>
        <taxon>Pseudomonadati</taxon>
        <taxon>Bacteroidota</taxon>
        <taxon>Cytophagia</taxon>
        <taxon>Cytophagales</taxon>
        <taxon>Spirosomataceae</taxon>
        <taxon>Dyadobacter</taxon>
    </lineage>
</organism>
<comment type="caution">
    <text evidence="1">The sequence shown here is derived from an EMBL/GenBank/DDBJ whole genome shotgun (WGS) entry which is preliminary data.</text>
</comment>
<dbReference type="InterPro" id="IPR036515">
    <property type="entry name" value="Transposase_17_sf"/>
</dbReference>
<keyword evidence="2" id="KW-1185">Reference proteome</keyword>
<accession>A0A9X1TEE9</accession>
<dbReference type="Gene3D" id="3.30.70.1290">
    <property type="entry name" value="Transposase IS200-like"/>
    <property type="match status" value="1"/>
</dbReference>
<sequence length="155" mass="18733">MPNHFHLLVRIKPFSEFEVKAKGFPSKTDISKLSVGEIVSELFRRFFMSYAKSINIQEGRSGSLFQKFFRRKLVDNDIYFSRMVYYIHHQLRHHGFDKLDYRTYEWSSYRRILEDRKSSLKKMELLEWFGGKIEFIKFHAQGLDEQVIEHLTIED</sequence>
<dbReference type="RefSeq" id="WP_244784747.1">
    <property type="nucleotide sequence ID" value="NZ_CP094997.1"/>
</dbReference>
<dbReference type="Proteomes" id="UP001139000">
    <property type="component" value="Unassembled WGS sequence"/>
</dbReference>
<dbReference type="GO" id="GO:0006313">
    <property type="term" value="P:DNA transposition"/>
    <property type="evidence" value="ECO:0007669"/>
    <property type="project" value="InterPro"/>
</dbReference>
<evidence type="ECO:0008006" key="3">
    <source>
        <dbReference type="Google" id="ProtNLM"/>
    </source>
</evidence>
<dbReference type="PANTHER" id="PTHR34322:SF2">
    <property type="entry name" value="TRANSPOSASE IS200-LIKE DOMAIN-CONTAINING PROTEIN"/>
    <property type="match status" value="1"/>
</dbReference>
<name>A0A9X1TEE9_9BACT</name>
<proteinExistence type="predicted"/>
<dbReference type="EMBL" id="JAJTTC010000003">
    <property type="protein sequence ID" value="MCF0062996.1"/>
    <property type="molecule type" value="Genomic_DNA"/>
</dbReference>
<protein>
    <recommendedName>
        <fullName evidence="3">Transposase IS200-like domain-containing protein</fullName>
    </recommendedName>
</protein>